<dbReference type="AlphaFoldDB" id="D1CB08"/>
<evidence type="ECO:0000313" key="2">
    <source>
        <dbReference type="Proteomes" id="UP000000323"/>
    </source>
</evidence>
<dbReference type="HOGENOM" id="CLU_079430_2_1_0"/>
<proteinExistence type="predicted"/>
<keyword evidence="2" id="KW-1185">Reference proteome</keyword>
<dbReference type="Gene3D" id="1.10.10.410">
    <property type="match status" value="1"/>
</dbReference>
<dbReference type="EMBL" id="CP001825">
    <property type="protein sequence ID" value="ACZ41973.1"/>
    <property type="molecule type" value="Genomic_DNA"/>
</dbReference>
<accession>D1CB08</accession>
<dbReference type="OrthoDB" id="9794041at2"/>
<dbReference type="RefSeq" id="WP_012875008.1">
    <property type="nucleotide sequence ID" value="NC_013525.1"/>
</dbReference>
<dbReference type="KEGG" id="ttr:Tter_1057"/>
<dbReference type="InterPro" id="IPR023168">
    <property type="entry name" value="GatB_Yqey_C_2"/>
</dbReference>
<sequence length="149" mass="17006">MSITERLNNDLKEALRSGDDNRKSVIRLLLAALKNQQIENRAPLDYQQELSVLQREAKRRKESIEEYERLGRPDVAEKERRELEIIQSYLPAEMSEEEIRQIVAQAILTTGAQSSKDLGKVMSVVMPQVRGRADGKIVSNLAKEMLENS</sequence>
<protein>
    <recommendedName>
        <fullName evidence="3">GatB/YqeY domain-containing protein</fullName>
    </recommendedName>
</protein>
<dbReference type="SUPFAM" id="SSF89095">
    <property type="entry name" value="GatB/YqeY motif"/>
    <property type="match status" value="1"/>
</dbReference>
<dbReference type="Gene3D" id="1.10.1510.10">
    <property type="entry name" value="Uncharacterised protein YqeY/AIM41 PF09424, N-terminal domain"/>
    <property type="match status" value="1"/>
</dbReference>
<dbReference type="Pfam" id="PF09424">
    <property type="entry name" value="YqeY"/>
    <property type="match status" value="1"/>
</dbReference>
<dbReference type="Proteomes" id="UP000000323">
    <property type="component" value="Chromosome 1"/>
</dbReference>
<evidence type="ECO:0008006" key="3">
    <source>
        <dbReference type="Google" id="ProtNLM"/>
    </source>
</evidence>
<dbReference type="InterPro" id="IPR019004">
    <property type="entry name" value="YqeY/Aim41"/>
</dbReference>
<dbReference type="GO" id="GO:0016884">
    <property type="term" value="F:carbon-nitrogen ligase activity, with glutamine as amido-N-donor"/>
    <property type="evidence" value="ECO:0007669"/>
    <property type="project" value="InterPro"/>
</dbReference>
<dbReference type="InterPro" id="IPR003789">
    <property type="entry name" value="Asn/Gln_tRNA_amidoTrase-B-like"/>
</dbReference>
<dbReference type="InterPro" id="IPR042184">
    <property type="entry name" value="YqeY/Aim41_N"/>
</dbReference>
<evidence type="ECO:0000313" key="1">
    <source>
        <dbReference type="EMBL" id="ACZ41973.1"/>
    </source>
</evidence>
<dbReference type="PANTHER" id="PTHR28055:SF1">
    <property type="entry name" value="ALTERED INHERITANCE OF MITOCHONDRIA PROTEIN 41, MITOCHONDRIAL"/>
    <property type="match status" value="1"/>
</dbReference>
<reference evidence="2" key="1">
    <citation type="journal article" date="2010" name="Stand. Genomic Sci.">
        <title>Complete genome sequence of 'Thermobaculum terrenum' type strain (YNP1).</title>
        <authorList>
            <person name="Kiss H."/>
            <person name="Cleland D."/>
            <person name="Lapidus A."/>
            <person name="Lucas S."/>
            <person name="Glavina Del Rio T."/>
            <person name="Nolan M."/>
            <person name="Tice H."/>
            <person name="Han C."/>
            <person name="Goodwin L."/>
            <person name="Pitluck S."/>
            <person name="Liolios K."/>
            <person name="Ivanova N."/>
            <person name="Mavromatis K."/>
            <person name="Ovchinnikova G."/>
            <person name="Pati A."/>
            <person name="Chen A."/>
            <person name="Palaniappan K."/>
            <person name="Land M."/>
            <person name="Hauser L."/>
            <person name="Chang Y."/>
            <person name="Jeffries C."/>
            <person name="Lu M."/>
            <person name="Brettin T."/>
            <person name="Detter J."/>
            <person name="Goker M."/>
            <person name="Tindall B."/>
            <person name="Beck B."/>
            <person name="McDermott T."/>
            <person name="Woyke T."/>
            <person name="Bristow J."/>
            <person name="Eisen J."/>
            <person name="Markowitz V."/>
            <person name="Hugenholtz P."/>
            <person name="Kyrpides N."/>
            <person name="Klenk H."/>
            <person name="Cheng J."/>
        </authorList>
    </citation>
    <scope>NUCLEOTIDE SEQUENCE [LARGE SCALE GENOMIC DNA]</scope>
    <source>
        <strain evidence="2">ATCC BAA-798 / YNP1</strain>
    </source>
</reference>
<organism evidence="1 2">
    <name type="scientific">Thermobaculum terrenum (strain ATCC BAA-798 / CCMEE 7001 / YNP1)</name>
    <dbReference type="NCBI Taxonomy" id="525904"/>
    <lineage>
        <taxon>Bacteria</taxon>
        <taxon>Bacillati</taxon>
        <taxon>Chloroflexota</taxon>
        <taxon>Chloroflexia</taxon>
        <taxon>Candidatus Thermobaculales</taxon>
        <taxon>Candidatus Thermobaculaceae</taxon>
        <taxon>Thermobaculum</taxon>
    </lineage>
</organism>
<name>D1CB08_THET1</name>
<gene>
    <name evidence="1" type="ordered locus">Tter_1057</name>
</gene>
<dbReference type="PANTHER" id="PTHR28055">
    <property type="entry name" value="ALTERED INHERITANCE OF MITOCHONDRIA PROTEIN 41, MITOCHONDRIAL"/>
    <property type="match status" value="1"/>
</dbReference>
<dbReference type="STRING" id="525904.Tter_1057"/>
<dbReference type="eggNOG" id="COG1610">
    <property type="taxonomic scope" value="Bacteria"/>
</dbReference>